<gene>
    <name evidence="1" type="ORF">LCGC14_2041040</name>
</gene>
<comment type="caution">
    <text evidence="1">The sequence shown here is derived from an EMBL/GenBank/DDBJ whole genome shotgun (WGS) entry which is preliminary data.</text>
</comment>
<evidence type="ECO:0000313" key="1">
    <source>
        <dbReference type="EMBL" id="KKL76826.1"/>
    </source>
</evidence>
<organism evidence="1">
    <name type="scientific">marine sediment metagenome</name>
    <dbReference type="NCBI Taxonomy" id="412755"/>
    <lineage>
        <taxon>unclassified sequences</taxon>
        <taxon>metagenomes</taxon>
        <taxon>ecological metagenomes</taxon>
    </lineage>
</organism>
<dbReference type="EMBL" id="LAZR01023931">
    <property type="protein sequence ID" value="KKL76826.1"/>
    <property type="molecule type" value="Genomic_DNA"/>
</dbReference>
<reference evidence="1" key="1">
    <citation type="journal article" date="2015" name="Nature">
        <title>Complex archaea that bridge the gap between prokaryotes and eukaryotes.</title>
        <authorList>
            <person name="Spang A."/>
            <person name="Saw J.H."/>
            <person name="Jorgensen S.L."/>
            <person name="Zaremba-Niedzwiedzka K."/>
            <person name="Martijn J."/>
            <person name="Lind A.E."/>
            <person name="van Eijk R."/>
            <person name="Schleper C."/>
            <person name="Guy L."/>
            <person name="Ettema T.J."/>
        </authorList>
    </citation>
    <scope>NUCLEOTIDE SEQUENCE</scope>
</reference>
<proteinExistence type="predicted"/>
<name>A0A0F9FEI4_9ZZZZ</name>
<protein>
    <submittedName>
        <fullName evidence="1">Uncharacterized protein</fullName>
    </submittedName>
</protein>
<accession>A0A0F9FEI4</accession>
<sequence length="54" mass="6309">MQQKDSKNTKYECPQCEKPWTQEELAKAVRNNEDWVVLLKSTGSCPDCYPFEVL</sequence>
<dbReference type="AlphaFoldDB" id="A0A0F9FEI4"/>